<proteinExistence type="predicted"/>
<dbReference type="GO" id="GO:0016787">
    <property type="term" value="F:hydrolase activity"/>
    <property type="evidence" value="ECO:0007669"/>
    <property type="project" value="UniProtKB-KW"/>
</dbReference>
<dbReference type="Gene3D" id="3.30.920.30">
    <property type="entry name" value="Hypothetical protein"/>
    <property type="match status" value="1"/>
</dbReference>
<dbReference type="Pfam" id="PF07927">
    <property type="entry name" value="HicA_toxin"/>
    <property type="match status" value="1"/>
</dbReference>
<gene>
    <name evidence="7" type="ORF">GIS02_01615</name>
</gene>
<dbReference type="AlphaFoldDB" id="A0A848D8I2"/>
<dbReference type="InterPro" id="IPR012933">
    <property type="entry name" value="HicA_mRNA_interferase"/>
</dbReference>
<dbReference type="SUPFAM" id="SSF54786">
    <property type="entry name" value="YcfA/nrd intein domain"/>
    <property type="match status" value="1"/>
</dbReference>
<keyword evidence="1" id="KW-1277">Toxin-antitoxin system</keyword>
<dbReference type="Proteomes" id="UP000606580">
    <property type="component" value="Unassembled WGS sequence"/>
</dbReference>
<accession>A0A848D8I2</accession>
<keyword evidence="5" id="KW-0694">RNA-binding</keyword>
<evidence type="ECO:0000256" key="5">
    <source>
        <dbReference type="ARBA" id="ARBA00022884"/>
    </source>
</evidence>
<evidence type="ECO:0000313" key="8">
    <source>
        <dbReference type="Proteomes" id="UP000606580"/>
    </source>
</evidence>
<evidence type="ECO:0000256" key="1">
    <source>
        <dbReference type="ARBA" id="ARBA00022649"/>
    </source>
</evidence>
<dbReference type="InterPro" id="IPR038570">
    <property type="entry name" value="HicA_sf"/>
</dbReference>
<dbReference type="EMBL" id="WNEG01000031">
    <property type="protein sequence ID" value="NMG82886.1"/>
    <property type="molecule type" value="Genomic_DNA"/>
</dbReference>
<evidence type="ECO:0000256" key="4">
    <source>
        <dbReference type="ARBA" id="ARBA00022801"/>
    </source>
</evidence>
<dbReference type="GO" id="GO:0004519">
    <property type="term" value="F:endonuclease activity"/>
    <property type="evidence" value="ECO:0007669"/>
    <property type="project" value="UniProtKB-KW"/>
</dbReference>
<keyword evidence="3" id="KW-0255">Endonuclease</keyword>
<evidence type="ECO:0000256" key="3">
    <source>
        <dbReference type="ARBA" id="ARBA00022759"/>
    </source>
</evidence>
<organism evidence="7 8">
    <name type="scientific">Candidatus Ethanoperedens thermophilum</name>
    <dbReference type="NCBI Taxonomy" id="2766897"/>
    <lineage>
        <taxon>Archaea</taxon>
        <taxon>Methanobacteriati</taxon>
        <taxon>Methanobacteriota</taxon>
        <taxon>Stenosarchaea group</taxon>
        <taxon>Methanomicrobia</taxon>
        <taxon>Methanosarcinales</taxon>
        <taxon>Methanosarcinales incertae sedis</taxon>
        <taxon>GOM Arc I cluster</taxon>
        <taxon>Candidatus Ethanoperedens</taxon>
    </lineage>
</organism>
<comment type="caution">
    <text evidence="7">The sequence shown here is derived from an EMBL/GenBank/DDBJ whole genome shotgun (WGS) entry which is preliminary data.</text>
</comment>
<name>A0A848D8I2_9EURY</name>
<evidence type="ECO:0000256" key="2">
    <source>
        <dbReference type="ARBA" id="ARBA00022722"/>
    </source>
</evidence>
<keyword evidence="6" id="KW-0346">Stress response</keyword>
<dbReference type="GO" id="GO:0003729">
    <property type="term" value="F:mRNA binding"/>
    <property type="evidence" value="ECO:0007669"/>
    <property type="project" value="InterPro"/>
</dbReference>
<evidence type="ECO:0000256" key="6">
    <source>
        <dbReference type="ARBA" id="ARBA00023016"/>
    </source>
</evidence>
<reference evidence="7" key="1">
    <citation type="journal article" date="2020" name="MBio">
        <title>'Candidatus Ethanoperedens,' a Thermophilic Genus of Archaea Mediating the Anaerobic Oxidation of Ethane.</title>
        <authorList>
            <person name="Hahn C.J."/>
            <person name="Laso-Perez R."/>
            <person name="Vulcano F."/>
            <person name="Vaziourakis K.M."/>
            <person name="Stokke R."/>
            <person name="Steen I.H."/>
            <person name="Teske A."/>
            <person name="Boetius A."/>
            <person name="Liebeke M."/>
            <person name="Amann R."/>
            <person name="Knittel K."/>
            <person name="Wegener G."/>
        </authorList>
    </citation>
    <scope>NUCLEOTIDE SEQUENCE</scope>
    <source>
        <strain evidence="7">GoM-Arc1-LC-WB58</strain>
    </source>
</reference>
<protein>
    <submittedName>
        <fullName evidence="7">Addiction module toxin, HicA family</fullName>
    </submittedName>
</protein>
<sequence>MPERIPPMSSKKFAKILTHGGAIFVRQKSTSHAIFEREKEGDVYRAPVVAGKREISPKYMKMVLRQLGFTDEEIDALL</sequence>
<keyword evidence="2" id="KW-0540">Nuclease</keyword>
<keyword evidence="4" id="KW-0378">Hydrolase</keyword>
<evidence type="ECO:0000313" key="7">
    <source>
        <dbReference type="EMBL" id="NMG82886.1"/>
    </source>
</evidence>